<evidence type="ECO:0000256" key="1">
    <source>
        <dbReference type="SAM" id="MobiDB-lite"/>
    </source>
</evidence>
<organism evidence="2">
    <name type="scientific">Bacteriophage sp</name>
    <dbReference type="NCBI Taxonomy" id="38018"/>
    <lineage>
        <taxon>Viruses</taxon>
    </lineage>
</organism>
<dbReference type="EMBL" id="BK029940">
    <property type="protein sequence ID" value="DAD55923.1"/>
    <property type="molecule type" value="Genomic_DNA"/>
</dbReference>
<evidence type="ECO:0000313" key="2">
    <source>
        <dbReference type="EMBL" id="DAD55923.1"/>
    </source>
</evidence>
<reference evidence="2" key="1">
    <citation type="journal article" date="2021" name="Proc. Natl. Acad. Sci. U.S.A.">
        <title>A Catalog of Tens of Thousands of Viruses from Human Metagenomes Reveals Hidden Associations with Chronic Diseases.</title>
        <authorList>
            <person name="Tisza M.J."/>
            <person name="Buck C.B."/>
        </authorList>
    </citation>
    <scope>NUCLEOTIDE SEQUENCE</scope>
    <source>
        <strain evidence="2">CtOZu12</strain>
    </source>
</reference>
<sequence>MAKINFTVINGGKDENSSPTPKNPQDIVYTTPPKCKFCSQEMKPTGTGNYYCTCQAFNAYMGLLENIEKLKKSYEQNMLAYQKIGQKLVEESDYYKKVIAISQKRIANKDTKNKIKSDGKIIDLNTLLEYNKQDREEAEDILGYYWFPPMS</sequence>
<proteinExistence type="predicted"/>
<protein>
    <submittedName>
        <fullName evidence="2">Uncharacterized protein</fullName>
    </submittedName>
</protein>
<accession>A0A8D9PER3</accession>
<feature type="region of interest" description="Disordered" evidence="1">
    <location>
        <begin position="1"/>
        <end position="26"/>
    </location>
</feature>
<name>A0A8D9PER3_9VIRU</name>